<evidence type="ECO:0000256" key="3">
    <source>
        <dbReference type="ARBA" id="ARBA00022692"/>
    </source>
</evidence>
<accession>A0ABV4TWA8</accession>
<feature type="transmembrane region" description="Helical" evidence="6">
    <location>
        <begin position="45"/>
        <end position="65"/>
    </location>
</feature>
<feature type="transmembrane region" description="Helical" evidence="6">
    <location>
        <begin position="160"/>
        <end position="180"/>
    </location>
</feature>
<feature type="transmembrane region" description="Helical" evidence="6">
    <location>
        <begin position="279"/>
        <end position="298"/>
    </location>
</feature>
<protein>
    <submittedName>
        <fullName evidence="8">DMT family transporter</fullName>
    </submittedName>
</protein>
<dbReference type="Gene3D" id="1.10.3730.20">
    <property type="match status" value="1"/>
</dbReference>
<evidence type="ECO:0000313" key="8">
    <source>
        <dbReference type="EMBL" id="MFA9460808.1"/>
    </source>
</evidence>
<feature type="transmembrane region" description="Helical" evidence="6">
    <location>
        <begin position="136"/>
        <end position="154"/>
    </location>
</feature>
<evidence type="ECO:0000256" key="1">
    <source>
        <dbReference type="ARBA" id="ARBA00004141"/>
    </source>
</evidence>
<comment type="caution">
    <text evidence="8">The sequence shown here is derived from an EMBL/GenBank/DDBJ whole genome shotgun (WGS) entry which is preliminary data.</text>
</comment>
<dbReference type="Pfam" id="PF00892">
    <property type="entry name" value="EamA"/>
    <property type="match status" value="2"/>
</dbReference>
<feature type="transmembrane region" description="Helical" evidence="6">
    <location>
        <begin position="12"/>
        <end position="33"/>
    </location>
</feature>
<dbReference type="Proteomes" id="UP001575181">
    <property type="component" value="Unassembled WGS sequence"/>
</dbReference>
<feature type="transmembrane region" description="Helical" evidence="6">
    <location>
        <begin position="106"/>
        <end position="124"/>
    </location>
</feature>
<dbReference type="InterPro" id="IPR000620">
    <property type="entry name" value="EamA_dom"/>
</dbReference>
<evidence type="ECO:0000259" key="7">
    <source>
        <dbReference type="Pfam" id="PF00892"/>
    </source>
</evidence>
<sequence length="305" mass="32215">MEAEAASRPRSGAASLGLLALVILIWGANWPVMKMALTYMPPLTFAAARMVMGVAIMFPLAWATGALRWPTANDWRLVVMVALMQMAGFTALVITALQYVPAGRSAILAYTTPLWVTPGAVLLLGEHIGRMKAAGLGLGLAGVGVLFNPFGFDWGKPEVLVGNGLLLLAAFLWAALMLRIRGHRWDGSPLSLMPWQLAIAAAILVPTALIVEGSRPIDWSWPLGAFLFYNGPLATAFCFWAIITVNRSLPAITTSLGTLGVPAFGLAVSALALGEPLTFTNTGGLALILSGLVLVTLADRRRAAG</sequence>
<feature type="transmembrane region" description="Helical" evidence="6">
    <location>
        <begin position="223"/>
        <end position="243"/>
    </location>
</feature>
<dbReference type="PANTHER" id="PTHR32322:SF2">
    <property type="entry name" value="EAMA DOMAIN-CONTAINING PROTEIN"/>
    <property type="match status" value="1"/>
</dbReference>
<dbReference type="InterPro" id="IPR037185">
    <property type="entry name" value="EmrE-like"/>
</dbReference>
<feature type="transmembrane region" description="Helical" evidence="6">
    <location>
        <begin position="77"/>
        <end position="100"/>
    </location>
</feature>
<dbReference type="SUPFAM" id="SSF103481">
    <property type="entry name" value="Multidrug resistance efflux transporter EmrE"/>
    <property type="match status" value="2"/>
</dbReference>
<gene>
    <name evidence="8" type="ORF">ACERLL_08215</name>
</gene>
<name>A0ABV4TWA8_9GAMM</name>
<comment type="similarity">
    <text evidence="2">Belongs to the EamA transporter family.</text>
</comment>
<dbReference type="PANTHER" id="PTHR32322">
    <property type="entry name" value="INNER MEMBRANE TRANSPORTER"/>
    <property type="match status" value="1"/>
</dbReference>
<keyword evidence="3 6" id="KW-0812">Transmembrane</keyword>
<dbReference type="InterPro" id="IPR050638">
    <property type="entry name" value="AA-Vitamin_Transporters"/>
</dbReference>
<evidence type="ECO:0000256" key="6">
    <source>
        <dbReference type="SAM" id="Phobius"/>
    </source>
</evidence>
<feature type="domain" description="EamA" evidence="7">
    <location>
        <begin position="18"/>
        <end position="146"/>
    </location>
</feature>
<organism evidence="8 9">
    <name type="scientific">Thiohalorhabdus methylotrophus</name>
    <dbReference type="NCBI Taxonomy" id="3242694"/>
    <lineage>
        <taxon>Bacteria</taxon>
        <taxon>Pseudomonadati</taxon>
        <taxon>Pseudomonadota</taxon>
        <taxon>Gammaproteobacteria</taxon>
        <taxon>Thiohalorhabdales</taxon>
        <taxon>Thiohalorhabdaceae</taxon>
        <taxon>Thiohalorhabdus</taxon>
    </lineage>
</organism>
<keyword evidence="4 6" id="KW-1133">Transmembrane helix</keyword>
<feature type="transmembrane region" description="Helical" evidence="6">
    <location>
        <begin position="255"/>
        <end position="273"/>
    </location>
</feature>
<feature type="domain" description="EamA" evidence="7">
    <location>
        <begin position="162"/>
        <end position="296"/>
    </location>
</feature>
<feature type="transmembrane region" description="Helical" evidence="6">
    <location>
        <begin position="192"/>
        <end position="211"/>
    </location>
</feature>
<reference evidence="8 9" key="1">
    <citation type="submission" date="2024-08" db="EMBL/GenBank/DDBJ databases">
        <title>Whole-genome sequencing of halo(alkali)philic microorganisms from hypersaline lakes.</title>
        <authorList>
            <person name="Sorokin D.Y."/>
            <person name="Merkel A.Y."/>
            <person name="Messina E."/>
            <person name="Yakimov M."/>
        </authorList>
    </citation>
    <scope>NUCLEOTIDE SEQUENCE [LARGE SCALE GENOMIC DNA]</scope>
    <source>
        <strain evidence="8 9">Cl-TMA</strain>
    </source>
</reference>
<proteinExistence type="inferred from homology"/>
<evidence type="ECO:0000313" key="9">
    <source>
        <dbReference type="Proteomes" id="UP001575181"/>
    </source>
</evidence>
<evidence type="ECO:0000256" key="4">
    <source>
        <dbReference type="ARBA" id="ARBA00022989"/>
    </source>
</evidence>
<keyword evidence="9" id="KW-1185">Reference proteome</keyword>
<evidence type="ECO:0000256" key="5">
    <source>
        <dbReference type="ARBA" id="ARBA00023136"/>
    </source>
</evidence>
<comment type="subcellular location">
    <subcellularLocation>
        <location evidence="1">Membrane</location>
        <topology evidence="1">Multi-pass membrane protein</topology>
    </subcellularLocation>
</comment>
<dbReference type="RefSeq" id="WP_373655595.1">
    <property type="nucleotide sequence ID" value="NZ_JBGUAW010000005.1"/>
</dbReference>
<dbReference type="EMBL" id="JBGUAW010000005">
    <property type="protein sequence ID" value="MFA9460808.1"/>
    <property type="molecule type" value="Genomic_DNA"/>
</dbReference>
<keyword evidence="5 6" id="KW-0472">Membrane</keyword>
<evidence type="ECO:0000256" key="2">
    <source>
        <dbReference type="ARBA" id="ARBA00007362"/>
    </source>
</evidence>